<comment type="caution">
    <text evidence="1">The sequence shown here is derived from an EMBL/GenBank/DDBJ whole genome shotgun (WGS) entry which is preliminary data.</text>
</comment>
<sequence length="57" mass="6717">GAGQARARHQHCLRFHRLRSRADHRARSREWRVVRRDRAKGGFDDCRVVRDALARPA</sequence>
<organism evidence="1">
    <name type="scientific">Tanacetum cinerariifolium</name>
    <name type="common">Dalmatian daisy</name>
    <name type="synonym">Chrysanthemum cinerariifolium</name>
    <dbReference type="NCBI Taxonomy" id="118510"/>
    <lineage>
        <taxon>Eukaryota</taxon>
        <taxon>Viridiplantae</taxon>
        <taxon>Streptophyta</taxon>
        <taxon>Embryophyta</taxon>
        <taxon>Tracheophyta</taxon>
        <taxon>Spermatophyta</taxon>
        <taxon>Magnoliopsida</taxon>
        <taxon>eudicotyledons</taxon>
        <taxon>Gunneridae</taxon>
        <taxon>Pentapetalae</taxon>
        <taxon>asterids</taxon>
        <taxon>campanulids</taxon>
        <taxon>Asterales</taxon>
        <taxon>Asteraceae</taxon>
        <taxon>Asteroideae</taxon>
        <taxon>Anthemideae</taxon>
        <taxon>Anthemidinae</taxon>
        <taxon>Tanacetum</taxon>
    </lineage>
</organism>
<feature type="non-terminal residue" evidence="1">
    <location>
        <position position="1"/>
    </location>
</feature>
<evidence type="ECO:0000313" key="1">
    <source>
        <dbReference type="EMBL" id="GFD59740.1"/>
    </source>
</evidence>
<name>A0A699XNB4_TANCI</name>
<dbReference type="EMBL" id="BKCJ011868772">
    <property type="protein sequence ID" value="GFD59740.1"/>
    <property type="molecule type" value="Genomic_DNA"/>
</dbReference>
<proteinExistence type="predicted"/>
<reference evidence="1" key="1">
    <citation type="journal article" date="2019" name="Sci. Rep.">
        <title>Draft genome of Tanacetum cinerariifolium, the natural source of mosquito coil.</title>
        <authorList>
            <person name="Yamashiro T."/>
            <person name="Shiraishi A."/>
            <person name="Satake H."/>
            <person name="Nakayama K."/>
        </authorList>
    </citation>
    <scope>NUCLEOTIDE SEQUENCE</scope>
</reference>
<dbReference type="AlphaFoldDB" id="A0A699XNB4"/>
<accession>A0A699XNB4</accession>
<gene>
    <name evidence="1" type="ORF">Tci_931709</name>
</gene>
<protein>
    <submittedName>
        <fullName evidence="1">Uncharacterized protein</fullName>
    </submittedName>
</protein>